<name>A0A9Y2IHP7_9PSEU</name>
<dbReference type="RefSeq" id="WP_285970783.1">
    <property type="nucleotide sequence ID" value="NZ_CP127294.1"/>
</dbReference>
<dbReference type="KEGG" id="acab:QRX50_04965"/>
<evidence type="ECO:0000313" key="1">
    <source>
        <dbReference type="EMBL" id="WIX80144.1"/>
    </source>
</evidence>
<evidence type="ECO:0000313" key="2">
    <source>
        <dbReference type="Proteomes" id="UP001236014"/>
    </source>
</evidence>
<organism evidence="1 2">
    <name type="scientific">Amycolatopsis carbonis</name>
    <dbReference type="NCBI Taxonomy" id="715471"/>
    <lineage>
        <taxon>Bacteria</taxon>
        <taxon>Bacillati</taxon>
        <taxon>Actinomycetota</taxon>
        <taxon>Actinomycetes</taxon>
        <taxon>Pseudonocardiales</taxon>
        <taxon>Pseudonocardiaceae</taxon>
        <taxon>Amycolatopsis</taxon>
    </lineage>
</organism>
<accession>A0A9Y2IHP7</accession>
<dbReference type="AlphaFoldDB" id="A0A9Y2IHP7"/>
<protein>
    <submittedName>
        <fullName evidence="1">Uncharacterized protein</fullName>
    </submittedName>
</protein>
<sequence length="270" mass="29945">MMFTRRLLDLESRLDSRNLDWYVDNLDNPVMDYWQVERPGRLVRDAETGAPVADRITIAEFLRRTGVAELVENSAGITAVQAAVINPWGFVGFQFGEGLLIDLQYYRPVREAVVLDGEEVKLPSYYAPALAERTWRGGTTSHVHLDEGTGHWRVGTDVNEWRGTFTGRDGIHSLTDLRDHEHQLAVLRRALRHNASILNRHFAKSGRDLWASTGPSPASLLGAAHLCGPYGVLAYLENGQSRSDEAGTSITAYLDAFADVELTPDDLGAS</sequence>
<dbReference type="Proteomes" id="UP001236014">
    <property type="component" value="Chromosome"/>
</dbReference>
<keyword evidence="2" id="KW-1185">Reference proteome</keyword>
<proteinExistence type="predicted"/>
<reference evidence="1 2" key="1">
    <citation type="submission" date="2023-06" db="EMBL/GenBank/DDBJ databases">
        <authorList>
            <person name="Oyuntsetseg B."/>
            <person name="Kim S.B."/>
        </authorList>
    </citation>
    <scope>NUCLEOTIDE SEQUENCE [LARGE SCALE GENOMIC DNA]</scope>
    <source>
        <strain evidence="1 2">2-15</strain>
    </source>
</reference>
<gene>
    <name evidence="1" type="ORF">QRX50_04965</name>
</gene>
<dbReference type="EMBL" id="CP127294">
    <property type="protein sequence ID" value="WIX80144.1"/>
    <property type="molecule type" value="Genomic_DNA"/>
</dbReference>